<evidence type="ECO:0000256" key="1">
    <source>
        <dbReference type="ARBA" id="ARBA00000085"/>
    </source>
</evidence>
<dbReference type="InterPro" id="IPR005467">
    <property type="entry name" value="His_kinase_dom"/>
</dbReference>
<dbReference type="InterPro" id="IPR004358">
    <property type="entry name" value="Sig_transdc_His_kin-like_C"/>
</dbReference>
<keyword evidence="3" id="KW-0418">Kinase</keyword>
<dbReference type="InterPro" id="IPR003594">
    <property type="entry name" value="HATPase_dom"/>
</dbReference>
<reference evidence="7" key="1">
    <citation type="submission" date="2020-11" db="EMBL/GenBank/DDBJ databases">
        <authorList>
            <person name="Konstantinou D."/>
            <person name="Gkelis S."/>
            <person name="Popin R."/>
            <person name="Fewer D."/>
            <person name="Sivonen K."/>
        </authorList>
    </citation>
    <scope>NUCLEOTIDE SEQUENCE</scope>
    <source>
        <strain evidence="7">TAU-MAC 1115</strain>
    </source>
</reference>
<protein>
    <recommendedName>
        <fullName evidence="2">histidine kinase</fullName>
        <ecNumber evidence="2">2.7.13.3</ecNumber>
    </recommendedName>
</protein>
<dbReference type="Gene3D" id="3.30.450.40">
    <property type="match status" value="1"/>
</dbReference>
<dbReference type="PRINTS" id="PR00344">
    <property type="entry name" value="BCTRLSENSOR"/>
</dbReference>
<name>A0A947DFY2_9CYAN</name>
<gene>
    <name evidence="7" type="ORF">IXB50_12930</name>
</gene>
<keyword evidence="5" id="KW-0175">Coiled coil</keyword>
<dbReference type="SUPFAM" id="SSF55874">
    <property type="entry name" value="ATPase domain of HSP90 chaperone/DNA topoisomerase II/histidine kinase"/>
    <property type="match status" value="1"/>
</dbReference>
<evidence type="ECO:0000256" key="3">
    <source>
        <dbReference type="ARBA" id="ARBA00022777"/>
    </source>
</evidence>
<accession>A0A947DFY2</accession>
<dbReference type="SMART" id="SM00387">
    <property type="entry name" value="HATPase_c"/>
    <property type="match status" value="1"/>
</dbReference>
<dbReference type="RefSeq" id="WP_215609396.1">
    <property type="nucleotide sequence ID" value="NZ_JADOES010000024.1"/>
</dbReference>
<organism evidence="7 8">
    <name type="scientific">Leptothoe spongobia TAU-MAC 1115</name>
    <dbReference type="NCBI Taxonomy" id="1967444"/>
    <lineage>
        <taxon>Bacteria</taxon>
        <taxon>Bacillati</taxon>
        <taxon>Cyanobacteriota</taxon>
        <taxon>Cyanophyceae</taxon>
        <taxon>Nodosilineales</taxon>
        <taxon>Cymatolegaceae</taxon>
        <taxon>Leptothoe</taxon>
        <taxon>Leptothoe spongobia</taxon>
    </lineage>
</organism>
<evidence type="ECO:0000256" key="5">
    <source>
        <dbReference type="SAM" id="Coils"/>
    </source>
</evidence>
<dbReference type="PROSITE" id="PS50109">
    <property type="entry name" value="HIS_KIN"/>
    <property type="match status" value="1"/>
</dbReference>
<dbReference type="InterPro" id="IPR003018">
    <property type="entry name" value="GAF"/>
</dbReference>
<evidence type="ECO:0000259" key="6">
    <source>
        <dbReference type="PROSITE" id="PS50109"/>
    </source>
</evidence>
<feature type="coiled-coil region" evidence="5">
    <location>
        <begin position="159"/>
        <end position="213"/>
    </location>
</feature>
<sequence>MTRNLEQFSTTQLSRSAETVLQKVVQGTAAVTGKDFFSALVENLALALGVQNCVVTELRQDGHLHTLGFFRDDQLQQNISYDPMDGPCETVLTENEYYCPYGIQDLFPNHPVLSALGADSYIGVGLQNVEGKILGDLIIVDSQPILDRQLHKSILQIFAARAAAELERQRATLELQQLNEELEQRVEQRTAALQAAIQDLKQTQAQLVQSEKMSSLGQLIAGIAHEINNPNTFIVGNVSHVSTYTNQLLELVRRYQQVMPNPSPDIQAAIADCDLDFVQQDLPRLLGSMQTGRDRIQELVRSFRNFARLGESEKKVADLHEGINSTLVLLSHRLRPSAKRSEIQVIKQYGKLPKIDCYPGQLNQVFMSILTNALDALDKGVKNQQLEPCIHISTAVEKDTIAIHIADNGMGIKPDLQKHLFEPFFTTKPVGQGVGLGLAMSYQIVVHQHNGKLYCQSSEGKETTFTIEIPIQVETAVGFS</sequence>
<dbReference type="EC" id="2.7.13.3" evidence="2"/>
<dbReference type="SUPFAM" id="SSF47384">
    <property type="entry name" value="Homodimeric domain of signal transducing histidine kinase"/>
    <property type="match status" value="1"/>
</dbReference>
<evidence type="ECO:0000256" key="2">
    <source>
        <dbReference type="ARBA" id="ARBA00012438"/>
    </source>
</evidence>
<keyword evidence="4" id="KW-0902">Two-component regulatory system</keyword>
<evidence type="ECO:0000313" key="7">
    <source>
        <dbReference type="EMBL" id="MBT9316328.1"/>
    </source>
</evidence>
<reference evidence="7" key="2">
    <citation type="journal article" date="2021" name="Mar. Drugs">
        <title>Genome Reduction and Secondary Metabolism of the Marine Sponge-Associated Cyanobacterium Leptothoe.</title>
        <authorList>
            <person name="Konstantinou D."/>
            <person name="Popin R.V."/>
            <person name="Fewer D.P."/>
            <person name="Sivonen K."/>
            <person name="Gkelis S."/>
        </authorList>
    </citation>
    <scope>NUCLEOTIDE SEQUENCE</scope>
    <source>
        <strain evidence="7">TAU-MAC 1115</strain>
    </source>
</reference>
<dbReference type="InterPro" id="IPR029016">
    <property type="entry name" value="GAF-like_dom_sf"/>
</dbReference>
<keyword evidence="8" id="KW-1185">Reference proteome</keyword>
<evidence type="ECO:0000313" key="8">
    <source>
        <dbReference type="Proteomes" id="UP000717364"/>
    </source>
</evidence>
<dbReference type="Gene3D" id="1.10.287.130">
    <property type="match status" value="1"/>
</dbReference>
<dbReference type="Proteomes" id="UP000717364">
    <property type="component" value="Unassembled WGS sequence"/>
</dbReference>
<dbReference type="PANTHER" id="PTHR43065">
    <property type="entry name" value="SENSOR HISTIDINE KINASE"/>
    <property type="match status" value="1"/>
</dbReference>
<dbReference type="GO" id="GO:0000155">
    <property type="term" value="F:phosphorelay sensor kinase activity"/>
    <property type="evidence" value="ECO:0007669"/>
    <property type="project" value="InterPro"/>
</dbReference>
<dbReference type="SUPFAM" id="SSF55781">
    <property type="entry name" value="GAF domain-like"/>
    <property type="match status" value="1"/>
</dbReference>
<proteinExistence type="predicted"/>
<comment type="catalytic activity">
    <reaction evidence="1">
        <text>ATP + protein L-histidine = ADP + protein N-phospho-L-histidine.</text>
        <dbReference type="EC" id="2.7.13.3"/>
    </reaction>
</comment>
<keyword evidence="3" id="KW-0808">Transferase</keyword>
<dbReference type="EMBL" id="JADOES010000024">
    <property type="protein sequence ID" value="MBT9316328.1"/>
    <property type="molecule type" value="Genomic_DNA"/>
</dbReference>
<dbReference type="PANTHER" id="PTHR43065:SF42">
    <property type="entry name" value="TWO-COMPONENT SENSOR PPRA"/>
    <property type="match status" value="1"/>
</dbReference>
<dbReference type="Pfam" id="PF02518">
    <property type="entry name" value="HATPase_c"/>
    <property type="match status" value="1"/>
</dbReference>
<feature type="domain" description="Histidine kinase" evidence="6">
    <location>
        <begin position="222"/>
        <end position="473"/>
    </location>
</feature>
<dbReference type="InterPro" id="IPR036890">
    <property type="entry name" value="HATPase_C_sf"/>
</dbReference>
<evidence type="ECO:0000256" key="4">
    <source>
        <dbReference type="ARBA" id="ARBA00023012"/>
    </source>
</evidence>
<dbReference type="AlphaFoldDB" id="A0A947DFY2"/>
<dbReference type="Pfam" id="PF01590">
    <property type="entry name" value="GAF"/>
    <property type="match status" value="1"/>
</dbReference>
<dbReference type="Gene3D" id="3.30.565.10">
    <property type="entry name" value="Histidine kinase-like ATPase, C-terminal domain"/>
    <property type="match status" value="1"/>
</dbReference>
<comment type="caution">
    <text evidence="7">The sequence shown here is derived from an EMBL/GenBank/DDBJ whole genome shotgun (WGS) entry which is preliminary data.</text>
</comment>
<dbReference type="InterPro" id="IPR036097">
    <property type="entry name" value="HisK_dim/P_sf"/>
</dbReference>